<dbReference type="Proteomes" id="UP000295511">
    <property type="component" value="Unassembled WGS sequence"/>
</dbReference>
<dbReference type="InterPro" id="IPR003369">
    <property type="entry name" value="TatA/B/E"/>
</dbReference>
<evidence type="ECO:0000313" key="9">
    <source>
        <dbReference type="EMBL" id="TDF99986.1"/>
    </source>
</evidence>
<dbReference type="PRINTS" id="PR01506">
    <property type="entry name" value="TATBPROTEIN"/>
</dbReference>
<dbReference type="NCBIfam" id="NF002377">
    <property type="entry name" value="PRK01371.1-4"/>
    <property type="match status" value="1"/>
</dbReference>
<evidence type="ECO:0000256" key="4">
    <source>
        <dbReference type="ARBA" id="ARBA00022927"/>
    </source>
</evidence>
<protein>
    <submittedName>
        <fullName evidence="9">Sec-independent protein translocase TatB</fullName>
    </submittedName>
</protein>
<sequence>MIDISIEKLALLLIIAVFVLGPTKLPEYARKLARLIRELRRMASGAQEKIRQELGPEFEEIDWRKMDPRQYDPRRIIREALLEDEPVPSAAAAVPVTPPSAPPARPVVRLAEGQKAPFDDEST</sequence>
<dbReference type="EMBL" id="SMRU01000004">
    <property type="protein sequence ID" value="TDF99986.1"/>
    <property type="molecule type" value="Genomic_DNA"/>
</dbReference>
<keyword evidence="2" id="KW-0813">Transport</keyword>
<keyword evidence="7" id="KW-0472">Membrane</keyword>
<keyword evidence="10" id="KW-1185">Reference proteome</keyword>
<dbReference type="OrthoDB" id="3267321at2"/>
<proteinExistence type="predicted"/>
<dbReference type="Pfam" id="PF02416">
    <property type="entry name" value="TatA_B_E"/>
    <property type="match status" value="1"/>
</dbReference>
<evidence type="ECO:0000256" key="7">
    <source>
        <dbReference type="ARBA" id="ARBA00023136"/>
    </source>
</evidence>
<comment type="subcellular location">
    <subcellularLocation>
        <location evidence="1">Membrane</location>
        <topology evidence="1">Single-pass membrane protein</topology>
    </subcellularLocation>
</comment>
<evidence type="ECO:0000256" key="6">
    <source>
        <dbReference type="ARBA" id="ARBA00023010"/>
    </source>
</evidence>
<keyword evidence="3" id="KW-0812">Transmembrane</keyword>
<reference evidence="9 10" key="1">
    <citation type="submission" date="2019-03" db="EMBL/GenBank/DDBJ databases">
        <title>Whole genome sequence of Arthrobacter sp JH1-1.</title>
        <authorList>
            <person name="Trinh H.N."/>
        </authorList>
    </citation>
    <scope>NUCLEOTIDE SEQUENCE [LARGE SCALE GENOMIC DNA]</scope>
    <source>
        <strain evidence="9 10">JH1-1</strain>
    </source>
</reference>
<accession>A0A4R5KW27</accession>
<evidence type="ECO:0000313" key="10">
    <source>
        <dbReference type="Proteomes" id="UP000295511"/>
    </source>
</evidence>
<feature type="region of interest" description="Disordered" evidence="8">
    <location>
        <begin position="88"/>
        <end position="123"/>
    </location>
</feature>
<keyword evidence="6" id="KW-0811">Translocation</keyword>
<evidence type="ECO:0000256" key="1">
    <source>
        <dbReference type="ARBA" id="ARBA00004167"/>
    </source>
</evidence>
<evidence type="ECO:0000256" key="3">
    <source>
        <dbReference type="ARBA" id="ARBA00022692"/>
    </source>
</evidence>
<dbReference type="AlphaFoldDB" id="A0A4R5KW27"/>
<dbReference type="GO" id="GO:0015031">
    <property type="term" value="P:protein transport"/>
    <property type="evidence" value="ECO:0007669"/>
    <property type="project" value="UniProtKB-KW"/>
</dbReference>
<dbReference type="Gene3D" id="1.20.5.3310">
    <property type="match status" value="1"/>
</dbReference>
<keyword evidence="5" id="KW-1133">Transmembrane helix</keyword>
<keyword evidence="4" id="KW-0653">Protein transport</keyword>
<evidence type="ECO:0000256" key="5">
    <source>
        <dbReference type="ARBA" id="ARBA00022989"/>
    </source>
</evidence>
<dbReference type="RefSeq" id="WP_133203079.1">
    <property type="nucleotide sequence ID" value="NZ_SMRU01000004.1"/>
</dbReference>
<gene>
    <name evidence="9" type="ORF">E1809_04770</name>
</gene>
<feature type="compositionally biased region" description="Pro residues" evidence="8">
    <location>
        <begin position="96"/>
        <end position="105"/>
    </location>
</feature>
<evidence type="ECO:0000256" key="8">
    <source>
        <dbReference type="SAM" id="MobiDB-lite"/>
    </source>
</evidence>
<comment type="caution">
    <text evidence="9">The sequence shown here is derived from an EMBL/GenBank/DDBJ whole genome shotgun (WGS) entry which is preliminary data.</text>
</comment>
<name>A0A4R5KW27_9MICC</name>
<evidence type="ECO:0000256" key="2">
    <source>
        <dbReference type="ARBA" id="ARBA00022448"/>
    </source>
</evidence>
<dbReference type="GO" id="GO:0016020">
    <property type="term" value="C:membrane"/>
    <property type="evidence" value="ECO:0007669"/>
    <property type="project" value="UniProtKB-ARBA"/>
</dbReference>
<organism evidence="9 10">
    <name type="scientific">Arthrobacter terricola</name>
    <dbReference type="NCBI Taxonomy" id="2547396"/>
    <lineage>
        <taxon>Bacteria</taxon>
        <taxon>Bacillati</taxon>
        <taxon>Actinomycetota</taxon>
        <taxon>Actinomycetes</taxon>
        <taxon>Micrococcales</taxon>
        <taxon>Micrococcaceae</taxon>
        <taxon>Arthrobacter</taxon>
    </lineage>
</organism>